<keyword evidence="6" id="KW-0472">Membrane</keyword>
<dbReference type="SUPFAM" id="SSF50331">
    <property type="entry name" value="MOP-like"/>
    <property type="match status" value="1"/>
</dbReference>
<dbReference type="Gene3D" id="3.40.50.300">
    <property type="entry name" value="P-loop containing nucleotide triphosphate hydrolases"/>
    <property type="match status" value="1"/>
</dbReference>
<dbReference type="NCBIfam" id="NF008653">
    <property type="entry name" value="PRK11650.1"/>
    <property type="match status" value="1"/>
</dbReference>
<dbReference type="Gene3D" id="2.40.50.100">
    <property type="match status" value="1"/>
</dbReference>
<sequence>MAEIVLEGITKKYPDGAVAVQDVNLEVGDGEFVILVGPSGCGKSTTLNMIAGLEDITAGTLRIGGQVVNDKAPKDRDIAMVFQSYALYPHMSVRDNMGFALRLAKTDKAVIRTKVEEAARILDLSEHLDRKPANLSGGQRQRVAMGRAIVRDPKAFLMDEPLSNLDAKLRVQMRTQISRLQQRLGTTTVYVTHDQTEAMTLGDRVVVMRGGVVQQVGTPQHLYDEPRNLFVAGFIGSPAMNFLHATLEENLLHTSVGEVSLEPGLLRELERRNAPRDLIVGLRPEAFEDASLVEPGRSGMTFTATVGVVESLGSDVYAYFAEDEWQPAQTSELAELAADSGASETGAGGHQIVTRLSSATRVRERSEAQLWVDTSRMHVFDPVSGVNLAPAHHAGNR</sequence>
<dbReference type="SUPFAM" id="SSF52540">
    <property type="entry name" value="P-loop containing nucleoside triphosphate hydrolases"/>
    <property type="match status" value="1"/>
</dbReference>
<evidence type="ECO:0000256" key="6">
    <source>
        <dbReference type="ARBA" id="ARBA00023136"/>
    </source>
</evidence>
<gene>
    <name evidence="8" type="primary">ugpC</name>
    <name evidence="8" type="ORF">OGH68_04490</name>
</gene>
<keyword evidence="2" id="KW-1003">Cell membrane</keyword>
<evidence type="ECO:0000256" key="5">
    <source>
        <dbReference type="ARBA" id="ARBA00022967"/>
    </source>
</evidence>
<evidence type="ECO:0000259" key="7">
    <source>
        <dbReference type="PROSITE" id="PS50893"/>
    </source>
</evidence>
<protein>
    <submittedName>
        <fullName evidence="8">Sn-glycerol-3-phosphate ABC transporter ATP-binding protein UgpC</fullName>
    </submittedName>
</protein>
<keyword evidence="3" id="KW-0547">Nucleotide-binding</keyword>
<dbReference type="InterPro" id="IPR040582">
    <property type="entry name" value="OB_MalK-like"/>
</dbReference>
<keyword evidence="9" id="KW-1185">Reference proteome</keyword>
<dbReference type="InterPro" id="IPR008995">
    <property type="entry name" value="Mo/tungstate-bd_C_term_dom"/>
</dbReference>
<dbReference type="RefSeq" id="WP_264242004.1">
    <property type="nucleotide sequence ID" value="NZ_CP107567.1"/>
</dbReference>
<accession>A0ABY6I1E0</accession>
<name>A0ABY6I1E0_STRPE</name>
<evidence type="ECO:0000256" key="4">
    <source>
        <dbReference type="ARBA" id="ARBA00022840"/>
    </source>
</evidence>
<dbReference type="PANTHER" id="PTHR43875">
    <property type="entry name" value="MALTODEXTRIN IMPORT ATP-BINDING PROTEIN MSMX"/>
    <property type="match status" value="1"/>
</dbReference>
<dbReference type="InterPro" id="IPR027417">
    <property type="entry name" value="P-loop_NTPase"/>
</dbReference>
<dbReference type="SMART" id="SM00382">
    <property type="entry name" value="AAA"/>
    <property type="match status" value="1"/>
</dbReference>
<dbReference type="Pfam" id="PF17912">
    <property type="entry name" value="OB_MalK"/>
    <property type="match status" value="1"/>
</dbReference>
<dbReference type="InterPro" id="IPR047641">
    <property type="entry name" value="ABC_transpr_MalK/UgpC-like"/>
</dbReference>
<feature type="domain" description="ABC transporter" evidence="7">
    <location>
        <begin position="4"/>
        <end position="235"/>
    </location>
</feature>
<dbReference type="CDD" id="cd03301">
    <property type="entry name" value="ABC_MalK_N"/>
    <property type="match status" value="1"/>
</dbReference>
<reference evidence="8" key="1">
    <citation type="submission" date="2022-10" db="EMBL/GenBank/DDBJ databases">
        <title>Cytochrome P450 Catalyzes Benzene Ring Formation in the Biosynthesis of Trialkyl-Substituted Aromatic Polyketides.</title>
        <authorList>
            <person name="Zhao E."/>
            <person name="Ge H."/>
        </authorList>
    </citation>
    <scope>NUCLEOTIDE SEQUENCE</scope>
    <source>
        <strain evidence="8">NA0869</strain>
    </source>
</reference>
<dbReference type="Gene3D" id="2.40.50.140">
    <property type="entry name" value="Nucleic acid-binding proteins"/>
    <property type="match status" value="1"/>
</dbReference>
<keyword evidence="5" id="KW-1278">Translocase</keyword>
<dbReference type="PROSITE" id="PS00211">
    <property type="entry name" value="ABC_TRANSPORTER_1"/>
    <property type="match status" value="1"/>
</dbReference>
<dbReference type="PANTHER" id="PTHR43875:SF15">
    <property type="entry name" value="TREHALOSE IMPORT ATP-BINDING PROTEIN SUGC"/>
    <property type="match status" value="1"/>
</dbReference>
<evidence type="ECO:0000256" key="2">
    <source>
        <dbReference type="ARBA" id="ARBA00022475"/>
    </source>
</evidence>
<dbReference type="EMBL" id="CP107567">
    <property type="protein sequence ID" value="UYQ60798.1"/>
    <property type="molecule type" value="Genomic_DNA"/>
</dbReference>
<dbReference type="InterPro" id="IPR012340">
    <property type="entry name" value="NA-bd_OB-fold"/>
</dbReference>
<keyword evidence="1" id="KW-0813">Transport</keyword>
<dbReference type="InterPro" id="IPR003439">
    <property type="entry name" value="ABC_transporter-like_ATP-bd"/>
</dbReference>
<dbReference type="Pfam" id="PF00005">
    <property type="entry name" value="ABC_tran"/>
    <property type="match status" value="1"/>
</dbReference>
<dbReference type="InterPro" id="IPR015855">
    <property type="entry name" value="ABC_transpr_MalK-like"/>
</dbReference>
<evidence type="ECO:0000256" key="3">
    <source>
        <dbReference type="ARBA" id="ARBA00022741"/>
    </source>
</evidence>
<evidence type="ECO:0000313" key="9">
    <source>
        <dbReference type="Proteomes" id="UP001163878"/>
    </source>
</evidence>
<dbReference type="GO" id="GO:0005524">
    <property type="term" value="F:ATP binding"/>
    <property type="evidence" value="ECO:0007669"/>
    <property type="project" value="UniProtKB-KW"/>
</dbReference>
<evidence type="ECO:0000313" key="8">
    <source>
        <dbReference type="EMBL" id="UYQ60798.1"/>
    </source>
</evidence>
<dbReference type="Proteomes" id="UP001163878">
    <property type="component" value="Chromosome"/>
</dbReference>
<evidence type="ECO:0000256" key="1">
    <source>
        <dbReference type="ARBA" id="ARBA00022448"/>
    </source>
</evidence>
<dbReference type="PROSITE" id="PS50893">
    <property type="entry name" value="ABC_TRANSPORTER_2"/>
    <property type="match status" value="1"/>
</dbReference>
<dbReference type="InterPro" id="IPR003593">
    <property type="entry name" value="AAA+_ATPase"/>
</dbReference>
<organism evidence="8 9">
    <name type="scientific">Streptomyces peucetius</name>
    <dbReference type="NCBI Taxonomy" id="1950"/>
    <lineage>
        <taxon>Bacteria</taxon>
        <taxon>Bacillati</taxon>
        <taxon>Actinomycetota</taxon>
        <taxon>Actinomycetes</taxon>
        <taxon>Kitasatosporales</taxon>
        <taxon>Streptomycetaceae</taxon>
        <taxon>Streptomyces</taxon>
    </lineage>
</organism>
<dbReference type="InterPro" id="IPR017871">
    <property type="entry name" value="ABC_transporter-like_CS"/>
</dbReference>
<proteinExistence type="predicted"/>
<keyword evidence="4 8" id="KW-0067">ATP-binding</keyword>